<dbReference type="InterPro" id="IPR001806">
    <property type="entry name" value="Small_GTPase"/>
</dbReference>
<accession>R7UR21</accession>
<dbReference type="PRINTS" id="PR00449">
    <property type="entry name" value="RASTRNSFRMNG"/>
</dbReference>
<dbReference type="STRING" id="283909.R7UR21"/>
<protein>
    <submittedName>
        <fullName evidence="8 9">Uncharacterized protein</fullName>
    </submittedName>
</protein>
<dbReference type="GO" id="GO:0007165">
    <property type="term" value="P:signal transduction"/>
    <property type="evidence" value="ECO:0007669"/>
    <property type="project" value="TreeGrafter"/>
</dbReference>
<dbReference type="NCBIfam" id="TIGR00231">
    <property type="entry name" value="small_GTP"/>
    <property type="match status" value="1"/>
</dbReference>
<keyword evidence="4" id="KW-0342">GTP-binding</keyword>
<dbReference type="InterPro" id="IPR005225">
    <property type="entry name" value="Small_GTP-bd"/>
</dbReference>
<evidence type="ECO:0000256" key="7">
    <source>
        <dbReference type="ARBA" id="ARBA00038061"/>
    </source>
</evidence>
<dbReference type="PROSITE" id="PS51421">
    <property type="entry name" value="RAS"/>
    <property type="match status" value="1"/>
</dbReference>
<dbReference type="OMA" id="CESINCP"/>
<keyword evidence="4" id="KW-0547">Nucleotide-binding</keyword>
<dbReference type="Pfam" id="PF00071">
    <property type="entry name" value="Ras"/>
    <property type="match status" value="1"/>
</dbReference>
<dbReference type="GO" id="GO:0031681">
    <property type="term" value="F:G-protein beta-subunit binding"/>
    <property type="evidence" value="ECO:0007669"/>
    <property type="project" value="TreeGrafter"/>
</dbReference>
<dbReference type="EnsemblMetazoa" id="CapteT67243">
    <property type="protein sequence ID" value="CapteP67243"/>
    <property type="gene ID" value="CapteG67243"/>
</dbReference>
<evidence type="ECO:0000256" key="3">
    <source>
        <dbReference type="ARBA" id="ARBA00022481"/>
    </source>
</evidence>
<dbReference type="EMBL" id="AMQN01006671">
    <property type="status" value="NOT_ANNOTATED_CDS"/>
    <property type="molecule type" value="Genomic_DNA"/>
</dbReference>
<evidence type="ECO:0000256" key="4">
    <source>
        <dbReference type="ARBA" id="ARBA00023134"/>
    </source>
</evidence>
<dbReference type="OrthoDB" id="10008297at2759"/>
<dbReference type="Proteomes" id="UP000014760">
    <property type="component" value="Unassembled WGS sequence"/>
</dbReference>
<sequence>YRLVVLGAGGVGKTSLVARHVLGEFTEVYRPTLEDSYRQVVQLPDGLFQNIEIVDTAGYHQFPAMQQLSIQSANAFFVVFDISNRQSFDHAKHLLHVIRCSKGERSTPSRATLIFLVGNKKDLAEQRQISEEETNDVISEFDDCRYIETSAKENVNIEHAFNEII</sequence>
<reference evidence="8 10" key="2">
    <citation type="journal article" date="2013" name="Nature">
        <title>Insights into bilaterian evolution from three spiralian genomes.</title>
        <authorList>
            <person name="Simakov O."/>
            <person name="Marletaz F."/>
            <person name="Cho S.J."/>
            <person name="Edsinger-Gonzales E."/>
            <person name="Havlak P."/>
            <person name="Hellsten U."/>
            <person name="Kuo D.H."/>
            <person name="Larsson T."/>
            <person name="Lv J."/>
            <person name="Arendt D."/>
            <person name="Savage R."/>
            <person name="Osoegawa K."/>
            <person name="de Jong P."/>
            <person name="Grimwood J."/>
            <person name="Chapman J.A."/>
            <person name="Shapiro H."/>
            <person name="Aerts A."/>
            <person name="Otillar R.P."/>
            <person name="Terry A.Y."/>
            <person name="Boore J.L."/>
            <person name="Grigoriev I.V."/>
            <person name="Lindberg D.R."/>
            <person name="Seaver E.C."/>
            <person name="Weisblat D.A."/>
            <person name="Putnam N.H."/>
            <person name="Rokhsar D.S."/>
        </authorList>
    </citation>
    <scope>NUCLEOTIDE SEQUENCE</scope>
    <source>
        <strain evidence="8 10">I ESC-2004</strain>
    </source>
</reference>
<feature type="non-terminal residue" evidence="8">
    <location>
        <position position="165"/>
    </location>
</feature>
<dbReference type="EMBL" id="KB298910">
    <property type="protein sequence ID" value="ELU08610.1"/>
    <property type="molecule type" value="Genomic_DNA"/>
</dbReference>
<evidence type="ECO:0000256" key="6">
    <source>
        <dbReference type="ARBA" id="ARBA00023288"/>
    </source>
</evidence>
<dbReference type="HOGENOM" id="CLU_041217_9_8_1"/>
<dbReference type="SMART" id="SM00174">
    <property type="entry name" value="RHO"/>
    <property type="match status" value="1"/>
</dbReference>
<evidence type="ECO:0000313" key="8">
    <source>
        <dbReference type="EMBL" id="ELU08610.1"/>
    </source>
</evidence>
<reference evidence="9" key="3">
    <citation type="submission" date="2015-06" db="UniProtKB">
        <authorList>
            <consortium name="EnsemblMetazoa"/>
        </authorList>
    </citation>
    <scope>IDENTIFICATION</scope>
</reference>
<evidence type="ECO:0000313" key="9">
    <source>
        <dbReference type="EnsemblMetazoa" id="CapteP67243"/>
    </source>
</evidence>
<dbReference type="PROSITE" id="PS51419">
    <property type="entry name" value="RAB"/>
    <property type="match status" value="1"/>
</dbReference>
<name>R7UR21_CAPTE</name>
<dbReference type="InterPro" id="IPR052236">
    <property type="entry name" value="Small_GTPase_RasD"/>
</dbReference>
<dbReference type="PANTHER" id="PTHR46149:SF3">
    <property type="entry name" value="MIP08469P"/>
    <property type="match status" value="1"/>
</dbReference>
<dbReference type="PANTHER" id="PTHR46149">
    <property type="entry name" value="MIP08469P"/>
    <property type="match status" value="1"/>
</dbReference>
<comment type="subcellular location">
    <subcellularLocation>
        <location evidence="1">Cell membrane</location>
        <topology evidence="1">Lipid-anchor</topology>
    </subcellularLocation>
</comment>
<dbReference type="InterPro" id="IPR027417">
    <property type="entry name" value="P-loop_NTPase"/>
</dbReference>
<dbReference type="SUPFAM" id="SSF52540">
    <property type="entry name" value="P-loop containing nucleoside triphosphate hydrolases"/>
    <property type="match status" value="1"/>
</dbReference>
<comment type="similarity">
    <text evidence="7">Belongs to the small GTPase superfamily. RasD family.</text>
</comment>
<keyword evidence="3" id="KW-0488">Methylation</keyword>
<gene>
    <name evidence="8" type="ORF">CAPTEDRAFT_67243</name>
</gene>
<reference evidence="10" key="1">
    <citation type="submission" date="2012-12" db="EMBL/GenBank/DDBJ databases">
        <authorList>
            <person name="Hellsten U."/>
            <person name="Grimwood J."/>
            <person name="Chapman J.A."/>
            <person name="Shapiro H."/>
            <person name="Aerts A."/>
            <person name="Otillar R.P."/>
            <person name="Terry A.Y."/>
            <person name="Boore J.L."/>
            <person name="Simakov O."/>
            <person name="Marletaz F."/>
            <person name="Cho S.-J."/>
            <person name="Edsinger-Gonzales E."/>
            <person name="Havlak P."/>
            <person name="Kuo D.-H."/>
            <person name="Larsson T."/>
            <person name="Lv J."/>
            <person name="Arendt D."/>
            <person name="Savage R."/>
            <person name="Osoegawa K."/>
            <person name="de Jong P."/>
            <person name="Lindberg D.R."/>
            <person name="Seaver E.C."/>
            <person name="Weisblat D.A."/>
            <person name="Putnam N.H."/>
            <person name="Grigoriev I.V."/>
            <person name="Rokhsar D.S."/>
        </authorList>
    </citation>
    <scope>NUCLEOTIDE SEQUENCE</scope>
    <source>
        <strain evidence="10">I ESC-2004</strain>
    </source>
</reference>
<evidence type="ECO:0000256" key="2">
    <source>
        <dbReference type="ARBA" id="ARBA00022475"/>
    </source>
</evidence>
<dbReference type="GO" id="GO:0005525">
    <property type="term" value="F:GTP binding"/>
    <property type="evidence" value="ECO:0007669"/>
    <property type="project" value="UniProtKB-KW"/>
</dbReference>
<evidence type="ECO:0000256" key="1">
    <source>
        <dbReference type="ARBA" id="ARBA00004193"/>
    </source>
</evidence>
<keyword evidence="5" id="KW-0472">Membrane</keyword>
<proteinExistence type="inferred from homology"/>
<keyword evidence="2" id="KW-1003">Cell membrane</keyword>
<evidence type="ECO:0000256" key="5">
    <source>
        <dbReference type="ARBA" id="ARBA00023136"/>
    </source>
</evidence>
<feature type="non-terminal residue" evidence="8">
    <location>
        <position position="1"/>
    </location>
</feature>
<evidence type="ECO:0000313" key="10">
    <source>
        <dbReference type="Proteomes" id="UP000014760"/>
    </source>
</evidence>
<keyword evidence="6" id="KW-0449">Lipoprotein</keyword>
<dbReference type="GO" id="GO:0005886">
    <property type="term" value="C:plasma membrane"/>
    <property type="evidence" value="ECO:0007669"/>
    <property type="project" value="UniProtKB-SubCell"/>
</dbReference>
<dbReference type="Gene3D" id="3.40.50.300">
    <property type="entry name" value="P-loop containing nucleotide triphosphate hydrolases"/>
    <property type="match status" value="1"/>
</dbReference>
<dbReference type="PROSITE" id="PS51420">
    <property type="entry name" value="RHO"/>
    <property type="match status" value="1"/>
</dbReference>
<dbReference type="SMART" id="SM00175">
    <property type="entry name" value="RAB"/>
    <property type="match status" value="1"/>
</dbReference>
<dbReference type="AlphaFoldDB" id="R7UR21"/>
<dbReference type="SMART" id="SM00173">
    <property type="entry name" value="RAS"/>
    <property type="match status" value="1"/>
</dbReference>
<keyword evidence="10" id="KW-1185">Reference proteome</keyword>
<organism evidence="8">
    <name type="scientific">Capitella teleta</name>
    <name type="common">Polychaete worm</name>
    <dbReference type="NCBI Taxonomy" id="283909"/>
    <lineage>
        <taxon>Eukaryota</taxon>
        <taxon>Metazoa</taxon>
        <taxon>Spiralia</taxon>
        <taxon>Lophotrochozoa</taxon>
        <taxon>Annelida</taxon>
        <taxon>Polychaeta</taxon>
        <taxon>Sedentaria</taxon>
        <taxon>Scolecida</taxon>
        <taxon>Capitellidae</taxon>
        <taxon>Capitella</taxon>
    </lineage>
</organism>
<dbReference type="GO" id="GO:0003924">
    <property type="term" value="F:GTPase activity"/>
    <property type="evidence" value="ECO:0007669"/>
    <property type="project" value="InterPro"/>
</dbReference>